<accession>A0A2R4WI94</accession>
<protein>
    <submittedName>
        <fullName evidence="2">Uncharacterized protein</fullName>
    </submittedName>
</protein>
<reference evidence="2 3" key="1">
    <citation type="submission" date="2018-04" db="EMBL/GenBank/DDBJ databases">
        <title>Methylobacterium sp. PR1016A genome.</title>
        <authorList>
            <person name="Park W."/>
        </authorList>
    </citation>
    <scope>NUCLEOTIDE SEQUENCE [LARGE SCALE GENOMIC DNA]</scope>
    <source>
        <strain evidence="2 3">PR1016A</strain>
    </source>
</reference>
<keyword evidence="1" id="KW-0812">Transmembrane</keyword>
<dbReference type="KEGG" id="mee:DA075_10355"/>
<gene>
    <name evidence="2" type="ORF">DA075_10355</name>
</gene>
<evidence type="ECO:0000313" key="2">
    <source>
        <dbReference type="EMBL" id="AWB21263.1"/>
    </source>
</evidence>
<proteinExistence type="predicted"/>
<evidence type="ECO:0000256" key="1">
    <source>
        <dbReference type="SAM" id="Phobius"/>
    </source>
</evidence>
<keyword evidence="3" id="KW-1185">Reference proteome</keyword>
<sequence>MPRRGGAPLADPVATLDSWPAIAIGITAAVAGALVPINAFVKTMLDYRLEAMKAEAMKPETAREIATTTGGAVFDSMAIGDLTTAIKGLTAAIVADTAADQAQHADQVTAVLGRLLPVLERLDERDPPPHRPSRSHR</sequence>
<evidence type="ECO:0000313" key="3">
    <source>
        <dbReference type="Proteomes" id="UP000244755"/>
    </source>
</evidence>
<name>A0A2R4WI94_9HYPH</name>
<dbReference type="EMBL" id="CP028843">
    <property type="protein sequence ID" value="AWB21263.1"/>
    <property type="molecule type" value="Genomic_DNA"/>
</dbReference>
<organism evidence="2 3">
    <name type="scientific">Methylobacterium currus</name>
    <dbReference type="NCBI Taxonomy" id="2051553"/>
    <lineage>
        <taxon>Bacteria</taxon>
        <taxon>Pseudomonadati</taxon>
        <taxon>Pseudomonadota</taxon>
        <taxon>Alphaproteobacteria</taxon>
        <taxon>Hyphomicrobiales</taxon>
        <taxon>Methylobacteriaceae</taxon>
        <taxon>Methylobacterium</taxon>
    </lineage>
</organism>
<feature type="transmembrane region" description="Helical" evidence="1">
    <location>
        <begin position="20"/>
        <end position="41"/>
    </location>
</feature>
<keyword evidence="1" id="KW-0472">Membrane</keyword>
<keyword evidence="1" id="KW-1133">Transmembrane helix</keyword>
<dbReference type="OrthoDB" id="7999161at2"/>
<dbReference type="AlphaFoldDB" id="A0A2R4WI94"/>
<dbReference type="Proteomes" id="UP000244755">
    <property type="component" value="Chromosome 1"/>
</dbReference>